<dbReference type="CDD" id="cd17627">
    <property type="entry name" value="REC_OmpR_PrrA-like"/>
    <property type="match status" value="1"/>
</dbReference>
<dbReference type="Gene3D" id="1.10.10.10">
    <property type="entry name" value="Winged helix-like DNA-binding domain superfamily/Winged helix DNA-binding domain"/>
    <property type="match status" value="1"/>
</dbReference>
<evidence type="ECO:0000313" key="11">
    <source>
        <dbReference type="EMBL" id="MER6983025.1"/>
    </source>
</evidence>
<evidence type="ECO:0000256" key="2">
    <source>
        <dbReference type="ARBA" id="ARBA00022553"/>
    </source>
</evidence>
<dbReference type="CDD" id="cd00383">
    <property type="entry name" value="trans_reg_C"/>
    <property type="match status" value="1"/>
</dbReference>
<name>A0ABV1WFR0_9ACTN</name>
<proteinExistence type="predicted"/>
<dbReference type="Pfam" id="PF00486">
    <property type="entry name" value="Trans_reg_C"/>
    <property type="match status" value="1"/>
</dbReference>
<evidence type="ECO:0000256" key="6">
    <source>
        <dbReference type="ARBA" id="ARBA00023163"/>
    </source>
</evidence>
<keyword evidence="3" id="KW-0902">Two-component regulatory system</keyword>
<keyword evidence="2 7" id="KW-0597">Phosphoprotein</keyword>
<dbReference type="EMBL" id="JBEPCU010001219">
    <property type="protein sequence ID" value="MER6983025.1"/>
    <property type="molecule type" value="Genomic_DNA"/>
</dbReference>
<dbReference type="Gene3D" id="6.10.250.690">
    <property type="match status" value="1"/>
</dbReference>
<feature type="domain" description="OmpR/PhoB-type" evidence="10">
    <location>
        <begin position="138"/>
        <end position="236"/>
    </location>
</feature>
<evidence type="ECO:0000256" key="4">
    <source>
        <dbReference type="ARBA" id="ARBA00023015"/>
    </source>
</evidence>
<evidence type="ECO:0000256" key="5">
    <source>
        <dbReference type="ARBA" id="ARBA00023125"/>
    </source>
</evidence>
<evidence type="ECO:0000259" key="9">
    <source>
        <dbReference type="PROSITE" id="PS50110"/>
    </source>
</evidence>
<dbReference type="SUPFAM" id="SSF46894">
    <property type="entry name" value="C-terminal effector domain of the bipartite response regulators"/>
    <property type="match status" value="1"/>
</dbReference>
<feature type="modified residue" description="4-aspartylphosphate" evidence="7">
    <location>
        <position position="49"/>
    </location>
</feature>
<dbReference type="InterPro" id="IPR001789">
    <property type="entry name" value="Sig_transdc_resp-reg_receiver"/>
</dbReference>
<evidence type="ECO:0000313" key="12">
    <source>
        <dbReference type="Proteomes" id="UP001458415"/>
    </source>
</evidence>
<evidence type="ECO:0000259" key="10">
    <source>
        <dbReference type="PROSITE" id="PS51755"/>
    </source>
</evidence>
<evidence type="ECO:0000256" key="3">
    <source>
        <dbReference type="ARBA" id="ARBA00023012"/>
    </source>
</evidence>
<accession>A0ABV1WFR0</accession>
<protein>
    <submittedName>
        <fullName evidence="11">Response regulator transcription factor</fullName>
    </submittedName>
</protein>
<dbReference type="SUPFAM" id="SSF52172">
    <property type="entry name" value="CheY-like"/>
    <property type="match status" value="1"/>
</dbReference>
<feature type="DNA-binding region" description="OmpR/PhoB-type" evidence="8">
    <location>
        <begin position="138"/>
        <end position="236"/>
    </location>
</feature>
<comment type="caution">
    <text evidence="11">The sequence shown here is derived from an EMBL/GenBank/DDBJ whole genome shotgun (WGS) entry which is preliminary data.</text>
</comment>
<dbReference type="PROSITE" id="PS51755">
    <property type="entry name" value="OMPR_PHOB"/>
    <property type="match status" value="1"/>
</dbReference>
<keyword evidence="12" id="KW-1185">Reference proteome</keyword>
<dbReference type="PANTHER" id="PTHR48111">
    <property type="entry name" value="REGULATOR OF RPOS"/>
    <property type="match status" value="1"/>
</dbReference>
<dbReference type="SMART" id="SM00448">
    <property type="entry name" value="REC"/>
    <property type="match status" value="1"/>
</dbReference>
<dbReference type="SMART" id="SM00862">
    <property type="entry name" value="Trans_reg_C"/>
    <property type="match status" value="1"/>
</dbReference>
<dbReference type="InterPro" id="IPR011006">
    <property type="entry name" value="CheY-like_superfamily"/>
</dbReference>
<feature type="domain" description="Response regulatory" evidence="9">
    <location>
        <begin position="1"/>
        <end position="114"/>
    </location>
</feature>
<dbReference type="Proteomes" id="UP001458415">
    <property type="component" value="Unassembled WGS sequence"/>
</dbReference>
<comment type="subcellular location">
    <subcellularLocation>
        <location evidence="1">Cytoplasm</location>
    </subcellularLocation>
</comment>
<dbReference type="PROSITE" id="PS50110">
    <property type="entry name" value="RESPONSE_REGULATORY"/>
    <property type="match status" value="1"/>
</dbReference>
<evidence type="ECO:0000256" key="8">
    <source>
        <dbReference type="PROSITE-ProRule" id="PRU01091"/>
    </source>
</evidence>
<keyword evidence="6" id="KW-0804">Transcription</keyword>
<dbReference type="InterPro" id="IPR001867">
    <property type="entry name" value="OmpR/PhoB-type_DNA-bd"/>
</dbReference>
<dbReference type="Pfam" id="PF00072">
    <property type="entry name" value="Response_reg"/>
    <property type="match status" value="1"/>
</dbReference>
<reference evidence="11 12" key="1">
    <citation type="submission" date="2024-06" db="EMBL/GenBank/DDBJ databases">
        <title>The Natural Products Discovery Center: Release of the First 8490 Sequenced Strains for Exploring Actinobacteria Biosynthetic Diversity.</title>
        <authorList>
            <person name="Kalkreuter E."/>
            <person name="Kautsar S.A."/>
            <person name="Yang D."/>
            <person name="Bader C.D."/>
            <person name="Teijaro C.N."/>
            <person name="Fluegel L."/>
            <person name="Davis C.M."/>
            <person name="Simpson J.R."/>
            <person name="Lauterbach L."/>
            <person name="Steele A.D."/>
            <person name="Gui C."/>
            <person name="Meng S."/>
            <person name="Li G."/>
            <person name="Viehrig K."/>
            <person name="Ye F."/>
            <person name="Su P."/>
            <person name="Kiefer A.F."/>
            <person name="Nichols A."/>
            <person name="Cepeda A.J."/>
            <person name="Yan W."/>
            <person name="Fan B."/>
            <person name="Jiang Y."/>
            <person name="Adhikari A."/>
            <person name="Zheng C.-J."/>
            <person name="Schuster L."/>
            <person name="Cowan T.M."/>
            <person name="Smanski M.J."/>
            <person name="Chevrette M.G."/>
            <person name="De Carvalho L.P.S."/>
            <person name="Shen B."/>
        </authorList>
    </citation>
    <scope>NUCLEOTIDE SEQUENCE [LARGE SCALE GENOMIC DNA]</scope>
    <source>
        <strain evidence="11 12">NPDC000634</strain>
    </source>
</reference>
<evidence type="ECO:0000256" key="1">
    <source>
        <dbReference type="ARBA" id="ARBA00004496"/>
    </source>
</evidence>
<dbReference type="PANTHER" id="PTHR48111:SF22">
    <property type="entry name" value="REGULATOR OF RPOS"/>
    <property type="match status" value="1"/>
</dbReference>
<dbReference type="RefSeq" id="WP_086730341.1">
    <property type="nucleotide sequence ID" value="NZ_MUBM01000400.1"/>
</dbReference>
<dbReference type="InterPro" id="IPR039420">
    <property type="entry name" value="WalR-like"/>
</dbReference>
<keyword evidence="5 8" id="KW-0238">DNA-binding</keyword>
<organism evidence="11 12">
    <name type="scientific">Streptomyces carpinensis</name>
    <dbReference type="NCBI Taxonomy" id="66369"/>
    <lineage>
        <taxon>Bacteria</taxon>
        <taxon>Bacillati</taxon>
        <taxon>Actinomycetota</taxon>
        <taxon>Actinomycetes</taxon>
        <taxon>Kitasatosporales</taxon>
        <taxon>Streptomycetaceae</taxon>
        <taxon>Streptomyces</taxon>
    </lineage>
</organism>
<dbReference type="Gene3D" id="3.40.50.2300">
    <property type="match status" value="1"/>
</dbReference>
<sequence>MLLAEDDRAIRHALERALTLEGYEVMAVADGVEALAQAHKTPPDVLVLDVMMPGIDGLQVCRVLRAEGDRTPILMLTALVETADRIAGLDAGADDYVVKPFDVEEVFARLRALLRRTTPATVGGPAEDAPTKEPQLPVRQVEAAGIRMDLQARRVWRGTRELELTRTEFELLELLVRNAGIVLDHSTIYDRIWGYDFGPGSKNLAVYVGYLRRKLDEPGAPQLIHTVRGVGYVLRED</sequence>
<dbReference type="InterPro" id="IPR016032">
    <property type="entry name" value="Sig_transdc_resp-reg_C-effctor"/>
</dbReference>
<evidence type="ECO:0000256" key="7">
    <source>
        <dbReference type="PROSITE-ProRule" id="PRU00169"/>
    </source>
</evidence>
<keyword evidence="4" id="KW-0805">Transcription regulation</keyword>
<gene>
    <name evidence="11" type="ORF">ABT317_40225</name>
</gene>
<dbReference type="InterPro" id="IPR036388">
    <property type="entry name" value="WH-like_DNA-bd_sf"/>
</dbReference>